<name>A0AAV7MX79_PLEWA</name>
<feature type="compositionally biased region" description="Polar residues" evidence="1">
    <location>
        <begin position="30"/>
        <end position="45"/>
    </location>
</feature>
<feature type="non-terminal residue" evidence="2">
    <location>
        <position position="56"/>
    </location>
</feature>
<dbReference type="EMBL" id="JANPWB010000013">
    <property type="protein sequence ID" value="KAJ1108376.1"/>
    <property type="molecule type" value="Genomic_DNA"/>
</dbReference>
<dbReference type="AlphaFoldDB" id="A0AAV7MX79"/>
<proteinExistence type="predicted"/>
<reference evidence="2" key="1">
    <citation type="journal article" date="2022" name="bioRxiv">
        <title>Sequencing and chromosome-scale assembly of the giantPleurodeles waltlgenome.</title>
        <authorList>
            <person name="Brown T."/>
            <person name="Elewa A."/>
            <person name="Iarovenko S."/>
            <person name="Subramanian E."/>
            <person name="Araus A.J."/>
            <person name="Petzold A."/>
            <person name="Susuki M."/>
            <person name="Suzuki K.-i.T."/>
            <person name="Hayashi T."/>
            <person name="Toyoda A."/>
            <person name="Oliveira C."/>
            <person name="Osipova E."/>
            <person name="Leigh N.D."/>
            <person name="Simon A."/>
            <person name="Yun M.H."/>
        </authorList>
    </citation>
    <scope>NUCLEOTIDE SEQUENCE</scope>
    <source>
        <strain evidence="2">20211129_DDA</strain>
        <tissue evidence="2">Liver</tissue>
    </source>
</reference>
<organism evidence="2 3">
    <name type="scientific">Pleurodeles waltl</name>
    <name type="common">Iberian ribbed newt</name>
    <dbReference type="NCBI Taxonomy" id="8319"/>
    <lineage>
        <taxon>Eukaryota</taxon>
        <taxon>Metazoa</taxon>
        <taxon>Chordata</taxon>
        <taxon>Craniata</taxon>
        <taxon>Vertebrata</taxon>
        <taxon>Euteleostomi</taxon>
        <taxon>Amphibia</taxon>
        <taxon>Batrachia</taxon>
        <taxon>Caudata</taxon>
        <taxon>Salamandroidea</taxon>
        <taxon>Salamandridae</taxon>
        <taxon>Pleurodelinae</taxon>
        <taxon>Pleurodeles</taxon>
    </lineage>
</organism>
<accession>A0AAV7MX79</accession>
<comment type="caution">
    <text evidence="2">The sequence shown here is derived from an EMBL/GenBank/DDBJ whole genome shotgun (WGS) entry which is preliminary data.</text>
</comment>
<gene>
    <name evidence="2" type="ORF">NDU88_005752</name>
</gene>
<protein>
    <submittedName>
        <fullName evidence="2">Uncharacterized protein</fullName>
    </submittedName>
</protein>
<keyword evidence="3" id="KW-1185">Reference proteome</keyword>
<evidence type="ECO:0000313" key="2">
    <source>
        <dbReference type="EMBL" id="KAJ1108376.1"/>
    </source>
</evidence>
<evidence type="ECO:0000256" key="1">
    <source>
        <dbReference type="SAM" id="MobiDB-lite"/>
    </source>
</evidence>
<sequence length="56" mass="6378">LQSHLTKSLEIPAEGEQVRLQYKERHSLCSTSHSEIQNPSPSPSSERICRGFRTLK</sequence>
<dbReference type="Proteomes" id="UP001066276">
    <property type="component" value="Chromosome 9"/>
</dbReference>
<evidence type="ECO:0000313" key="3">
    <source>
        <dbReference type="Proteomes" id="UP001066276"/>
    </source>
</evidence>
<feature type="non-terminal residue" evidence="2">
    <location>
        <position position="1"/>
    </location>
</feature>
<feature type="region of interest" description="Disordered" evidence="1">
    <location>
        <begin position="30"/>
        <end position="56"/>
    </location>
</feature>